<dbReference type="GO" id="GO:0003677">
    <property type="term" value="F:DNA binding"/>
    <property type="evidence" value="ECO:0007669"/>
    <property type="project" value="UniProtKB-KW"/>
</dbReference>
<reference evidence="1 2" key="1">
    <citation type="submission" date="2020-08" db="EMBL/GenBank/DDBJ databases">
        <title>Genome sequencing of Purple Non-Sulfur Bacteria from various extreme environments.</title>
        <authorList>
            <person name="Mayer M."/>
        </authorList>
    </citation>
    <scope>NUCLEOTIDE SEQUENCE [LARGE SCALE GENOMIC DNA]</scope>
    <source>
        <strain evidence="1 2">2761</strain>
    </source>
</reference>
<evidence type="ECO:0000313" key="2">
    <source>
        <dbReference type="Proteomes" id="UP000587070"/>
    </source>
</evidence>
<dbReference type="RefSeq" id="WP_153116021.1">
    <property type="nucleotide sequence ID" value="NZ_JACIGE010000005.1"/>
</dbReference>
<proteinExistence type="predicted"/>
<dbReference type="Proteomes" id="UP000587070">
    <property type="component" value="Unassembled WGS sequence"/>
</dbReference>
<sequence>MREIRAYLAAIDRAEIADQRRRLALVRLVNPEAGNAIDAILKTLT</sequence>
<keyword evidence="2" id="KW-1185">Reference proteome</keyword>
<evidence type="ECO:0000313" key="1">
    <source>
        <dbReference type="EMBL" id="MBB4247244.1"/>
    </source>
</evidence>
<accession>A0A840FZC9</accession>
<dbReference type="AlphaFoldDB" id="A0A840FZC9"/>
<protein>
    <submittedName>
        <fullName evidence="1">DNA-binding TFAR19-related protein (PDSD5 family)</fullName>
    </submittedName>
</protein>
<gene>
    <name evidence="1" type="ORF">GGD90_001615</name>
</gene>
<name>A0A840FZC9_RHOTE</name>
<dbReference type="EMBL" id="JACIGE010000005">
    <property type="protein sequence ID" value="MBB4247244.1"/>
    <property type="molecule type" value="Genomic_DNA"/>
</dbReference>
<comment type="caution">
    <text evidence="1">The sequence shown here is derived from an EMBL/GenBank/DDBJ whole genome shotgun (WGS) entry which is preliminary data.</text>
</comment>
<organism evidence="1 2">
    <name type="scientific">Rhodocyclus tenuis</name>
    <name type="common">Rhodospirillum tenue</name>
    <dbReference type="NCBI Taxonomy" id="1066"/>
    <lineage>
        <taxon>Bacteria</taxon>
        <taxon>Pseudomonadati</taxon>
        <taxon>Pseudomonadota</taxon>
        <taxon>Betaproteobacteria</taxon>
        <taxon>Rhodocyclales</taxon>
        <taxon>Rhodocyclaceae</taxon>
        <taxon>Rhodocyclus</taxon>
    </lineage>
</organism>
<keyword evidence="1" id="KW-0238">DNA-binding</keyword>